<name>A0ABR3GUY5_9PEZI</name>
<keyword evidence="2" id="KW-1185">Reference proteome</keyword>
<evidence type="ECO:0000313" key="2">
    <source>
        <dbReference type="Proteomes" id="UP001447188"/>
    </source>
</evidence>
<comment type="caution">
    <text evidence="1">The sequence shown here is derived from an EMBL/GenBank/DDBJ whole genome shotgun (WGS) entry which is preliminary data.</text>
</comment>
<reference evidence="1 2" key="1">
    <citation type="submission" date="2024-02" db="EMBL/GenBank/DDBJ databases">
        <title>Discinaceae phylogenomics.</title>
        <authorList>
            <person name="Dirks A.C."/>
            <person name="James T.Y."/>
        </authorList>
    </citation>
    <scope>NUCLEOTIDE SEQUENCE [LARGE SCALE GENOMIC DNA]</scope>
    <source>
        <strain evidence="1 2">ACD0624</strain>
    </source>
</reference>
<evidence type="ECO:0000313" key="1">
    <source>
        <dbReference type="EMBL" id="KAL0639610.1"/>
    </source>
</evidence>
<dbReference type="EMBL" id="JBBBZM010000010">
    <property type="protein sequence ID" value="KAL0639610.1"/>
    <property type="molecule type" value="Genomic_DNA"/>
</dbReference>
<dbReference type="Proteomes" id="UP001447188">
    <property type="component" value="Unassembled WGS sequence"/>
</dbReference>
<protein>
    <submittedName>
        <fullName evidence="1">Uncharacterized protein</fullName>
    </submittedName>
</protein>
<organism evidence="1 2">
    <name type="scientific">Discina gigas</name>
    <dbReference type="NCBI Taxonomy" id="1032678"/>
    <lineage>
        <taxon>Eukaryota</taxon>
        <taxon>Fungi</taxon>
        <taxon>Dikarya</taxon>
        <taxon>Ascomycota</taxon>
        <taxon>Pezizomycotina</taxon>
        <taxon>Pezizomycetes</taxon>
        <taxon>Pezizales</taxon>
        <taxon>Discinaceae</taxon>
        <taxon>Discina</taxon>
    </lineage>
</organism>
<proteinExistence type="predicted"/>
<sequence length="127" mass="13577">MTNKPPDLLIDISSTDRLMIADPGDIDGGSRTAVFDFDGDKIRMGSISFGVDISGAILLFSGTPRFPLQLGSFAQVNGIFAFNAGDGHGPPTTQWVACDDQTYIGVSDVTWNRPECIPIEVTIVTLV</sequence>
<accession>A0ABR3GUY5</accession>
<gene>
    <name evidence="1" type="ORF">Q9L58_001440</name>
</gene>